<proteinExistence type="predicted"/>
<feature type="non-terminal residue" evidence="1">
    <location>
        <position position="1"/>
    </location>
</feature>
<protein>
    <submittedName>
        <fullName evidence="1">Uncharacterized protein</fullName>
    </submittedName>
</protein>
<organism evidence="1 2">
    <name type="scientific">Araneus ventricosus</name>
    <name type="common">Orbweaver spider</name>
    <name type="synonym">Epeira ventricosa</name>
    <dbReference type="NCBI Taxonomy" id="182803"/>
    <lineage>
        <taxon>Eukaryota</taxon>
        <taxon>Metazoa</taxon>
        <taxon>Ecdysozoa</taxon>
        <taxon>Arthropoda</taxon>
        <taxon>Chelicerata</taxon>
        <taxon>Arachnida</taxon>
        <taxon>Araneae</taxon>
        <taxon>Araneomorphae</taxon>
        <taxon>Entelegynae</taxon>
        <taxon>Araneoidea</taxon>
        <taxon>Araneidae</taxon>
        <taxon>Araneus</taxon>
    </lineage>
</organism>
<accession>A0A4Y2MSU4</accession>
<gene>
    <name evidence="1" type="ORF">AVEN_113138_1</name>
</gene>
<comment type="caution">
    <text evidence="1">The sequence shown here is derived from an EMBL/GenBank/DDBJ whole genome shotgun (WGS) entry which is preliminary data.</text>
</comment>
<evidence type="ECO:0000313" key="1">
    <source>
        <dbReference type="EMBL" id="GBN29430.1"/>
    </source>
</evidence>
<keyword evidence="2" id="KW-1185">Reference proteome</keyword>
<reference evidence="1 2" key="1">
    <citation type="journal article" date="2019" name="Sci. Rep.">
        <title>Orb-weaving spider Araneus ventricosus genome elucidates the spidroin gene catalogue.</title>
        <authorList>
            <person name="Kono N."/>
            <person name="Nakamura H."/>
            <person name="Ohtoshi R."/>
            <person name="Moran D.A.P."/>
            <person name="Shinohara A."/>
            <person name="Yoshida Y."/>
            <person name="Fujiwara M."/>
            <person name="Mori M."/>
            <person name="Tomita M."/>
            <person name="Arakawa K."/>
        </authorList>
    </citation>
    <scope>NUCLEOTIDE SEQUENCE [LARGE SCALE GENOMIC DNA]</scope>
</reference>
<evidence type="ECO:0000313" key="2">
    <source>
        <dbReference type="Proteomes" id="UP000499080"/>
    </source>
</evidence>
<sequence>THTGEKPFAC</sequence>
<feature type="non-terminal residue" evidence="1">
    <location>
        <position position="10"/>
    </location>
</feature>
<name>A0A4Y2MSU4_ARAVE</name>
<dbReference type="Proteomes" id="UP000499080">
    <property type="component" value="Unassembled WGS sequence"/>
</dbReference>
<dbReference type="EMBL" id="BGPR01007771">
    <property type="protein sequence ID" value="GBN29430.1"/>
    <property type="molecule type" value="Genomic_DNA"/>
</dbReference>